<evidence type="ECO:0000313" key="1">
    <source>
        <dbReference type="EMBL" id="GLB84666.1"/>
    </source>
</evidence>
<proteinExistence type="predicted"/>
<keyword evidence="3" id="KW-1185">Reference proteome</keyword>
<evidence type="ECO:0000313" key="2">
    <source>
        <dbReference type="EMBL" id="GLD29969.1"/>
    </source>
</evidence>
<dbReference type="Proteomes" id="UP001165663">
    <property type="component" value="Unassembled WGS sequence"/>
</dbReference>
<reference evidence="2" key="1">
    <citation type="submission" date="2022-08" db="EMBL/GenBank/DDBJ databases">
        <title>Mycobacterium kiyosense sp. nov., scotochromogenic slow-glowing species isolated from respiratory specimens.</title>
        <authorList>
            <person name="Fukano H."/>
            <person name="Kazumi Y."/>
            <person name="Sakagami N."/>
            <person name="Ato M."/>
            <person name="Mitarai S."/>
            <person name="Hoshino Y."/>
        </authorList>
    </citation>
    <scope>NUCLEOTIDE SEQUENCE</scope>
    <source>
        <strain evidence="2">1413</strain>
        <strain evidence="1">SRL2020-028</strain>
    </source>
</reference>
<name>A0A9P3UWS0_9MYCO</name>
<dbReference type="EMBL" id="BRXE01000057">
    <property type="protein sequence ID" value="GLB84666.1"/>
    <property type="molecule type" value="Genomic_DNA"/>
</dbReference>
<protein>
    <submittedName>
        <fullName evidence="2">Uncharacterized protein</fullName>
    </submittedName>
</protein>
<comment type="caution">
    <text evidence="2">The sequence shown here is derived from an EMBL/GenBank/DDBJ whole genome shotgun (WGS) entry which is preliminary data.</text>
</comment>
<organism evidence="2 3">
    <name type="scientific">Mycobacterium kiyosense</name>
    <dbReference type="NCBI Taxonomy" id="2871094"/>
    <lineage>
        <taxon>Bacteria</taxon>
        <taxon>Bacillati</taxon>
        <taxon>Actinomycetota</taxon>
        <taxon>Actinomycetes</taxon>
        <taxon>Mycobacteriales</taxon>
        <taxon>Mycobacteriaceae</taxon>
        <taxon>Mycobacterium</taxon>
    </lineage>
</organism>
<dbReference type="Proteomes" id="UP001064782">
    <property type="component" value="Unassembled WGS sequence"/>
</dbReference>
<evidence type="ECO:0000313" key="3">
    <source>
        <dbReference type="Proteomes" id="UP001064782"/>
    </source>
</evidence>
<gene>
    <name evidence="2" type="ORF">Mkiyose1413_18520</name>
    <name evidence="1" type="ORF">SRL2020028_39220</name>
</gene>
<dbReference type="AlphaFoldDB" id="A0A9P3UWS0"/>
<dbReference type="EMBL" id="BRZI01000009">
    <property type="protein sequence ID" value="GLD29969.1"/>
    <property type="molecule type" value="Genomic_DNA"/>
</dbReference>
<sequence length="50" mass="5350">MFGPAPTLAQATRAVLAFGSLQDCCMQFPEAPHDELRSRSVEAALAALEM</sequence>
<accession>A0A9P3UWS0</accession>